<dbReference type="Gene3D" id="3.30.70.270">
    <property type="match status" value="1"/>
</dbReference>
<dbReference type="InterPro" id="IPR000477">
    <property type="entry name" value="RT_dom"/>
</dbReference>
<comment type="caution">
    <text evidence="3">The sequence shown here is derived from an EMBL/GenBank/DDBJ whole genome shotgun (WGS) entry which is preliminary data.</text>
</comment>
<dbReference type="AlphaFoldDB" id="A0A371G5V5"/>
<feature type="domain" description="Reverse transcriptase" evidence="2">
    <location>
        <begin position="436"/>
        <end position="521"/>
    </location>
</feature>
<dbReference type="PANTHER" id="PTHR33067:SF15">
    <property type="entry name" value="RNA-DIRECTED DNA POLYMERASE"/>
    <property type="match status" value="1"/>
</dbReference>
<reference evidence="3" key="1">
    <citation type="submission" date="2018-05" db="EMBL/GenBank/DDBJ databases">
        <title>Draft genome of Mucuna pruriens seed.</title>
        <authorList>
            <person name="Nnadi N.E."/>
            <person name="Vos R."/>
            <person name="Hasami M.H."/>
            <person name="Devisetty U.K."/>
            <person name="Aguiy J.C."/>
        </authorList>
    </citation>
    <scope>NUCLEOTIDE SEQUENCE [LARGE SCALE GENOMIC DNA]</scope>
    <source>
        <strain evidence="3">JCA_2017</strain>
    </source>
</reference>
<dbReference type="InterPro" id="IPR021109">
    <property type="entry name" value="Peptidase_aspartic_dom_sf"/>
</dbReference>
<gene>
    <name evidence="3" type="ORF">CR513_32801</name>
</gene>
<feature type="compositionally biased region" description="Polar residues" evidence="1">
    <location>
        <begin position="203"/>
        <end position="221"/>
    </location>
</feature>
<sequence length="522" mass="58511">MFRRVEINILLLDAIKQIPKYAKFLKELCMHKRKKMKGGAKMGGVMLALIKSEEVAALMQQALPKNCRDPGIFSIPCTIGDCTFADAMLDLGASINVMPSSIYKSLNFGDLEATRMIIQLANRSVVQPLGILEDVLVQINKLIFPVDFYVLDMEDETSAKRSTLILGLPFLMTTRTKIDVHVGTLLTFNIVEAMKHPTEDYSLVSTVGQPNPRSTNKLSPSHSPPTKLKLLPNHLKYAYLDDHQHFPVIIANKLHQEQEENLLNVLRKHKKTIRAEFDSKGKKKAETNSNMQESAEIELINLEGAKTVSNSQQEARPDLSRKEAGQSTPSAEGKVVSPQPSNTELKPLPKHLKCTQEAQESNRLDTSQPSKGQPLHLHAQNSIGGGCSTNKAAIKKTESNHPRCGEEGSHQATCNWEHLPHLGQPMGKSSSSSAEENNWRVCIDYRKLNQATYKDHFPLPFIDQVLEKLARKSHYCFLDSFSSYMQIHKAPVDQHKTTFTCPFGMFTYTRMPFRLCNASSTF</sequence>
<proteinExistence type="predicted"/>
<evidence type="ECO:0000259" key="2">
    <source>
        <dbReference type="Pfam" id="PF00078"/>
    </source>
</evidence>
<feature type="non-terminal residue" evidence="3">
    <location>
        <position position="1"/>
    </location>
</feature>
<feature type="region of interest" description="Disordered" evidence="1">
    <location>
        <begin position="203"/>
        <end position="225"/>
    </location>
</feature>
<dbReference type="CDD" id="cd01647">
    <property type="entry name" value="RT_LTR"/>
    <property type="match status" value="1"/>
</dbReference>
<dbReference type="InterPro" id="IPR043502">
    <property type="entry name" value="DNA/RNA_pol_sf"/>
</dbReference>
<feature type="compositionally biased region" description="Polar residues" evidence="1">
    <location>
        <begin position="356"/>
        <end position="371"/>
    </location>
</feature>
<protein>
    <recommendedName>
        <fullName evidence="2">Reverse transcriptase domain-containing protein</fullName>
    </recommendedName>
</protein>
<feature type="compositionally biased region" description="Basic and acidic residues" evidence="1">
    <location>
        <begin position="315"/>
        <end position="324"/>
    </location>
</feature>
<evidence type="ECO:0000313" key="4">
    <source>
        <dbReference type="Proteomes" id="UP000257109"/>
    </source>
</evidence>
<dbReference type="Pfam" id="PF13650">
    <property type="entry name" value="Asp_protease_2"/>
    <property type="match status" value="1"/>
</dbReference>
<dbReference type="OrthoDB" id="1424255at2759"/>
<dbReference type="Gene3D" id="3.10.10.10">
    <property type="entry name" value="HIV Type 1 Reverse Transcriptase, subunit A, domain 1"/>
    <property type="match status" value="1"/>
</dbReference>
<evidence type="ECO:0000313" key="3">
    <source>
        <dbReference type="EMBL" id="RDX85932.1"/>
    </source>
</evidence>
<name>A0A371G5V5_MUCPR</name>
<dbReference type="EMBL" id="QJKJ01006655">
    <property type="protein sequence ID" value="RDX85932.1"/>
    <property type="molecule type" value="Genomic_DNA"/>
</dbReference>
<dbReference type="Proteomes" id="UP000257109">
    <property type="component" value="Unassembled WGS sequence"/>
</dbReference>
<keyword evidence="4" id="KW-1185">Reference proteome</keyword>
<dbReference type="InterPro" id="IPR043128">
    <property type="entry name" value="Rev_trsase/Diguanyl_cyclase"/>
</dbReference>
<feature type="region of interest" description="Disordered" evidence="1">
    <location>
        <begin position="303"/>
        <end position="390"/>
    </location>
</feature>
<dbReference type="Gene3D" id="2.40.70.10">
    <property type="entry name" value="Acid Proteases"/>
    <property type="match status" value="1"/>
</dbReference>
<evidence type="ECO:0000256" key="1">
    <source>
        <dbReference type="SAM" id="MobiDB-lite"/>
    </source>
</evidence>
<dbReference type="PANTHER" id="PTHR33067">
    <property type="entry name" value="RNA-DIRECTED DNA POLYMERASE-RELATED"/>
    <property type="match status" value="1"/>
</dbReference>
<dbReference type="SUPFAM" id="SSF56672">
    <property type="entry name" value="DNA/RNA polymerases"/>
    <property type="match status" value="1"/>
</dbReference>
<organism evidence="3 4">
    <name type="scientific">Mucuna pruriens</name>
    <name type="common">Velvet bean</name>
    <name type="synonym">Dolichos pruriens</name>
    <dbReference type="NCBI Taxonomy" id="157652"/>
    <lineage>
        <taxon>Eukaryota</taxon>
        <taxon>Viridiplantae</taxon>
        <taxon>Streptophyta</taxon>
        <taxon>Embryophyta</taxon>
        <taxon>Tracheophyta</taxon>
        <taxon>Spermatophyta</taxon>
        <taxon>Magnoliopsida</taxon>
        <taxon>eudicotyledons</taxon>
        <taxon>Gunneridae</taxon>
        <taxon>Pentapetalae</taxon>
        <taxon>rosids</taxon>
        <taxon>fabids</taxon>
        <taxon>Fabales</taxon>
        <taxon>Fabaceae</taxon>
        <taxon>Papilionoideae</taxon>
        <taxon>50 kb inversion clade</taxon>
        <taxon>NPAAA clade</taxon>
        <taxon>indigoferoid/millettioid clade</taxon>
        <taxon>Phaseoleae</taxon>
        <taxon>Mucuna</taxon>
    </lineage>
</organism>
<dbReference type="CDD" id="cd00303">
    <property type="entry name" value="retropepsin_like"/>
    <property type="match status" value="1"/>
</dbReference>
<accession>A0A371G5V5</accession>
<dbReference type="Pfam" id="PF00078">
    <property type="entry name" value="RVT_1"/>
    <property type="match status" value="1"/>
</dbReference>